<dbReference type="PANTHER" id="PTHR10044">
    <property type="entry name" value="INHIBITOR OF APOPTOSIS"/>
    <property type="match status" value="1"/>
</dbReference>
<dbReference type="InterPro" id="IPR001370">
    <property type="entry name" value="BIR_rpt"/>
</dbReference>
<dbReference type="EMBL" id="KB203037">
    <property type="protein sequence ID" value="ESO86605.1"/>
    <property type="molecule type" value="Genomic_DNA"/>
</dbReference>
<dbReference type="STRING" id="225164.V3ZVH5"/>
<dbReference type="InterPro" id="IPR050784">
    <property type="entry name" value="IAP"/>
</dbReference>
<sequence length="296" mass="34290">MTIQLERLQTFTTWPLGYPDPFILSKLGFYYTGKVDQVQCCECSQTIENWHSKSNPLVEHYKVNNGCVFVQNYKETLFNFKISKSTANLYASTEKRVRSYSVNNVRLPSFLSIYSVVMDDGHKSRLNYKHCGMTTQLERLQTFTTWPLGYPDPFILSKLGFYYTGKADQVQCCECSQTIENWHSKSNPLVEHYKVNNGCVFVQNYKETLFNFKISKSTANLYASTEKRVRSYSVNNVRLPSFLSVESLAHAGFYYVGPGDRVKCHSCSVILIEWESIDIPIAEHYRWSPDCDYIKQ</sequence>
<reference evidence="1 2" key="1">
    <citation type="journal article" date="2013" name="Nature">
        <title>Insights into bilaterian evolution from three spiralian genomes.</title>
        <authorList>
            <person name="Simakov O."/>
            <person name="Marletaz F."/>
            <person name="Cho S.J."/>
            <person name="Edsinger-Gonzales E."/>
            <person name="Havlak P."/>
            <person name="Hellsten U."/>
            <person name="Kuo D.H."/>
            <person name="Larsson T."/>
            <person name="Lv J."/>
            <person name="Arendt D."/>
            <person name="Savage R."/>
            <person name="Osoegawa K."/>
            <person name="de Jong P."/>
            <person name="Grimwood J."/>
            <person name="Chapman J.A."/>
            <person name="Shapiro H."/>
            <person name="Aerts A."/>
            <person name="Otillar R.P."/>
            <person name="Terry A.Y."/>
            <person name="Boore J.L."/>
            <person name="Grigoriev I.V."/>
            <person name="Lindberg D.R."/>
            <person name="Seaver E.C."/>
            <person name="Weisblat D.A."/>
            <person name="Putnam N.H."/>
            <person name="Rokhsar D.S."/>
        </authorList>
    </citation>
    <scope>NUCLEOTIDE SEQUENCE [LARGE SCALE GENOMIC DNA]</scope>
</reference>
<protein>
    <submittedName>
        <fullName evidence="1">Uncharacterized protein</fullName>
    </submittedName>
</protein>
<proteinExistence type="predicted"/>
<name>V3ZVH5_LOTGI</name>
<dbReference type="PANTHER" id="PTHR10044:SF139">
    <property type="entry name" value="DEATH-ASSOCIATED INHIBITOR OF APOPTOSIS 2"/>
    <property type="match status" value="1"/>
</dbReference>
<dbReference type="CDD" id="cd00022">
    <property type="entry name" value="BIR"/>
    <property type="match status" value="3"/>
</dbReference>
<organism evidence="1 2">
    <name type="scientific">Lottia gigantea</name>
    <name type="common">Giant owl limpet</name>
    <dbReference type="NCBI Taxonomy" id="225164"/>
    <lineage>
        <taxon>Eukaryota</taxon>
        <taxon>Metazoa</taxon>
        <taxon>Spiralia</taxon>
        <taxon>Lophotrochozoa</taxon>
        <taxon>Mollusca</taxon>
        <taxon>Gastropoda</taxon>
        <taxon>Patellogastropoda</taxon>
        <taxon>Lottioidea</taxon>
        <taxon>Lottiidae</taxon>
        <taxon>Lottia</taxon>
    </lineage>
</organism>
<dbReference type="HOGENOM" id="CLU_016347_3_0_1"/>
<dbReference type="AlphaFoldDB" id="V3ZVH5"/>
<feature type="non-terminal residue" evidence="1">
    <location>
        <position position="296"/>
    </location>
</feature>
<dbReference type="RefSeq" id="XP_009062708.1">
    <property type="nucleotide sequence ID" value="XM_009064460.1"/>
</dbReference>
<dbReference type="Pfam" id="PF00653">
    <property type="entry name" value="BIR"/>
    <property type="match status" value="3"/>
</dbReference>
<dbReference type="KEGG" id="lgi:LOTGIDRAFT_146066"/>
<dbReference type="SMART" id="SM00238">
    <property type="entry name" value="BIR"/>
    <property type="match status" value="3"/>
</dbReference>
<accession>V3ZVH5</accession>
<dbReference type="OrthoDB" id="6063402at2759"/>
<dbReference type="GeneID" id="20235066"/>
<evidence type="ECO:0000313" key="2">
    <source>
        <dbReference type="Proteomes" id="UP000030746"/>
    </source>
</evidence>
<dbReference type="OMA" id="FECKIEL"/>
<evidence type="ECO:0000313" key="1">
    <source>
        <dbReference type="EMBL" id="ESO86605.1"/>
    </source>
</evidence>
<dbReference type="CTD" id="20235066"/>
<dbReference type="GO" id="GO:0005737">
    <property type="term" value="C:cytoplasm"/>
    <property type="evidence" value="ECO:0007669"/>
    <property type="project" value="TreeGrafter"/>
</dbReference>
<dbReference type="SUPFAM" id="SSF57924">
    <property type="entry name" value="Inhibitor of apoptosis (IAP) repeat"/>
    <property type="match status" value="3"/>
</dbReference>
<dbReference type="PROSITE" id="PS50143">
    <property type="entry name" value="BIR_REPEAT_2"/>
    <property type="match status" value="3"/>
</dbReference>
<dbReference type="GO" id="GO:0005634">
    <property type="term" value="C:nucleus"/>
    <property type="evidence" value="ECO:0007669"/>
    <property type="project" value="TreeGrafter"/>
</dbReference>
<dbReference type="Proteomes" id="UP000030746">
    <property type="component" value="Unassembled WGS sequence"/>
</dbReference>
<gene>
    <name evidence="1" type="ORF">LOTGIDRAFT_146066</name>
</gene>
<dbReference type="Gene3D" id="1.10.1170.10">
    <property type="entry name" value="Inhibitor Of Apoptosis Protein (2mihbC-IAP-1), Chain A"/>
    <property type="match status" value="3"/>
</dbReference>
<keyword evidence="2" id="KW-1185">Reference proteome</keyword>